<dbReference type="AlphaFoldDB" id="A0A0E9V9S0"/>
<name>A0A0E9V9S0_ANGAN</name>
<sequence>MSNILDFVIGGCFTIILIMACLWLSCAVDV</sequence>
<keyword evidence="1" id="KW-0472">Membrane</keyword>
<feature type="transmembrane region" description="Helical" evidence="1">
    <location>
        <begin position="7"/>
        <end position="25"/>
    </location>
</feature>
<organism evidence="2">
    <name type="scientific">Anguilla anguilla</name>
    <name type="common">European freshwater eel</name>
    <name type="synonym">Muraena anguilla</name>
    <dbReference type="NCBI Taxonomy" id="7936"/>
    <lineage>
        <taxon>Eukaryota</taxon>
        <taxon>Metazoa</taxon>
        <taxon>Chordata</taxon>
        <taxon>Craniata</taxon>
        <taxon>Vertebrata</taxon>
        <taxon>Euteleostomi</taxon>
        <taxon>Actinopterygii</taxon>
        <taxon>Neopterygii</taxon>
        <taxon>Teleostei</taxon>
        <taxon>Anguilliformes</taxon>
        <taxon>Anguillidae</taxon>
        <taxon>Anguilla</taxon>
    </lineage>
</organism>
<protein>
    <submittedName>
        <fullName evidence="2">Uncharacterized protein</fullName>
    </submittedName>
</protein>
<evidence type="ECO:0000313" key="2">
    <source>
        <dbReference type="EMBL" id="JAH74849.1"/>
    </source>
</evidence>
<keyword evidence="1" id="KW-1133">Transmembrane helix</keyword>
<evidence type="ECO:0000256" key="1">
    <source>
        <dbReference type="SAM" id="Phobius"/>
    </source>
</evidence>
<reference evidence="2" key="1">
    <citation type="submission" date="2014-11" db="EMBL/GenBank/DDBJ databases">
        <authorList>
            <person name="Amaro Gonzalez C."/>
        </authorList>
    </citation>
    <scope>NUCLEOTIDE SEQUENCE</scope>
</reference>
<dbReference type="EMBL" id="GBXM01033728">
    <property type="protein sequence ID" value="JAH74849.1"/>
    <property type="molecule type" value="Transcribed_RNA"/>
</dbReference>
<keyword evidence="1" id="KW-0812">Transmembrane</keyword>
<accession>A0A0E9V9S0</accession>
<reference evidence="2" key="2">
    <citation type="journal article" date="2015" name="Fish Shellfish Immunol.">
        <title>Early steps in the European eel (Anguilla anguilla)-Vibrio vulnificus interaction in the gills: Role of the RtxA13 toxin.</title>
        <authorList>
            <person name="Callol A."/>
            <person name="Pajuelo D."/>
            <person name="Ebbesson L."/>
            <person name="Teles M."/>
            <person name="MacKenzie S."/>
            <person name="Amaro C."/>
        </authorList>
    </citation>
    <scope>NUCLEOTIDE SEQUENCE</scope>
</reference>
<proteinExistence type="predicted"/>